<dbReference type="Gene3D" id="3.40.50.150">
    <property type="entry name" value="Vaccinia Virus protein VP39"/>
    <property type="match status" value="1"/>
</dbReference>
<dbReference type="PANTHER" id="PTHR44942">
    <property type="entry name" value="METHYLTRANSF_11 DOMAIN-CONTAINING PROTEIN"/>
    <property type="match status" value="1"/>
</dbReference>
<dbReference type="InterPro" id="IPR013216">
    <property type="entry name" value="Methyltransf_11"/>
</dbReference>
<dbReference type="Pfam" id="PF08241">
    <property type="entry name" value="Methyltransf_11"/>
    <property type="match status" value="1"/>
</dbReference>
<dbReference type="Proteomes" id="UP000241462">
    <property type="component" value="Unassembled WGS sequence"/>
</dbReference>
<evidence type="ECO:0000256" key="2">
    <source>
        <dbReference type="ARBA" id="ARBA00022603"/>
    </source>
</evidence>
<dbReference type="EMBL" id="KZ678470">
    <property type="protein sequence ID" value="PSR82785.1"/>
    <property type="molecule type" value="Genomic_DNA"/>
</dbReference>
<dbReference type="OrthoDB" id="10027013at2759"/>
<evidence type="ECO:0000313" key="6">
    <source>
        <dbReference type="Proteomes" id="UP000241462"/>
    </source>
</evidence>
<keyword evidence="2" id="KW-0489">Methyltransferase</keyword>
<evidence type="ECO:0000313" key="5">
    <source>
        <dbReference type="EMBL" id="PSR82785.1"/>
    </source>
</evidence>
<name>A0A2T3A4Q7_9PEZI</name>
<dbReference type="PANTHER" id="PTHR44942:SF4">
    <property type="entry name" value="METHYLTRANSFERASE TYPE 11 DOMAIN-CONTAINING PROTEIN"/>
    <property type="match status" value="1"/>
</dbReference>
<dbReference type="AlphaFoldDB" id="A0A2T3A4Q7"/>
<dbReference type="InterPro" id="IPR029063">
    <property type="entry name" value="SAM-dependent_MTases_sf"/>
</dbReference>
<dbReference type="FunCoup" id="A0A2T3A4Q7">
    <property type="interactions" value="760"/>
</dbReference>
<evidence type="ECO:0000256" key="3">
    <source>
        <dbReference type="ARBA" id="ARBA00022679"/>
    </source>
</evidence>
<keyword evidence="6" id="KW-1185">Reference proteome</keyword>
<dbReference type="CDD" id="cd02440">
    <property type="entry name" value="AdoMet_MTases"/>
    <property type="match status" value="1"/>
</dbReference>
<sequence length="335" mass="37815">MTADNNDFVFSVKTDNWDHYARFRPSYPESMWISWLNFHQGPLESLMDVGTGGGVGAAGLLAVAAAIARSSSNSKQQIKHVYLSDPNQDNLAAAKKNFTAENYPGIKFHFHCGPAEEAFPDVAPGSIDMLIACASIHWTDIDTAMGTIAQTLRSGGTFGAVVYPQPTIKDDEEAANALAQVFEQRRRFQDVLDAEGDRTKSIRARAYRNLSVGLDYVPFDASSWQTVHRRTANLPRDGKWPLRDSTWAHYGKPNIAVREGEEVELVEHDDWWSRKHYTVDQLKEFFQTLGYESFVMNGELWETEAFKSFEKLIREEKRGSFELIWPAATVLGRKK</sequence>
<gene>
    <name evidence="5" type="ORF">BD289DRAFT_436856</name>
</gene>
<protein>
    <recommendedName>
        <fullName evidence="4">Methyltransferase type 11 domain-containing protein</fullName>
    </recommendedName>
</protein>
<dbReference type="InParanoid" id="A0A2T3A4Q7"/>
<dbReference type="SUPFAM" id="SSF53335">
    <property type="entry name" value="S-adenosyl-L-methionine-dependent methyltransferases"/>
    <property type="match status" value="1"/>
</dbReference>
<feature type="domain" description="Methyltransferase type 11" evidence="4">
    <location>
        <begin position="73"/>
        <end position="158"/>
    </location>
</feature>
<dbReference type="GO" id="GO:0008757">
    <property type="term" value="F:S-adenosylmethionine-dependent methyltransferase activity"/>
    <property type="evidence" value="ECO:0007669"/>
    <property type="project" value="InterPro"/>
</dbReference>
<evidence type="ECO:0000259" key="4">
    <source>
        <dbReference type="Pfam" id="PF08241"/>
    </source>
</evidence>
<evidence type="ECO:0000256" key="1">
    <source>
        <dbReference type="ARBA" id="ARBA00008361"/>
    </source>
</evidence>
<proteinExistence type="inferred from homology"/>
<dbReference type="STRING" id="2025994.A0A2T3A4Q7"/>
<organism evidence="5 6">
    <name type="scientific">Coniella lustricola</name>
    <dbReference type="NCBI Taxonomy" id="2025994"/>
    <lineage>
        <taxon>Eukaryota</taxon>
        <taxon>Fungi</taxon>
        <taxon>Dikarya</taxon>
        <taxon>Ascomycota</taxon>
        <taxon>Pezizomycotina</taxon>
        <taxon>Sordariomycetes</taxon>
        <taxon>Sordariomycetidae</taxon>
        <taxon>Diaporthales</taxon>
        <taxon>Schizoparmaceae</taxon>
        <taxon>Coniella</taxon>
    </lineage>
</organism>
<dbReference type="GO" id="GO:0032259">
    <property type="term" value="P:methylation"/>
    <property type="evidence" value="ECO:0007669"/>
    <property type="project" value="UniProtKB-KW"/>
</dbReference>
<accession>A0A2T3A4Q7</accession>
<comment type="similarity">
    <text evidence="1">Belongs to the methyltransferase superfamily.</text>
</comment>
<reference evidence="5 6" key="1">
    <citation type="journal article" date="2018" name="Mycol. Prog.">
        <title>Coniella lustricola, a new species from submerged detritus.</title>
        <authorList>
            <person name="Raudabaugh D.B."/>
            <person name="Iturriaga T."/>
            <person name="Carver A."/>
            <person name="Mondo S."/>
            <person name="Pangilinan J."/>
            <person name="Lipzen A."/>
            <person name="He G."/>
            <person name="Amirebrahimi M."/>
            <person name="Grigoriev I.V."/>
            <person name="Miller A.N."/>
        </authorList>
    </citation>
    <scope>NUCLEOTIDE SEQUENCE [LARGE SCALE GENOMIC DNA]</scope>
    <source>
        <strain evidence="5 6">B22-T-1</strain>
    </source>
</reference>
<dbReference type="InterPro" id="IPR051052">
    <property type="entry name" value="Diverse_substrate_MTase"/>
</dbReference>
<keyword evidence="3" id="KW-0808">Transferase</keyword>